<evidence type="ECO:0000256" key="1">
    <source>
        <dbReference type="SAM" id="MobiDB-lite"/>
    </source>
</evidence>
<sequence length="64" mass="7608">METGEGVKHKQWPSSKERMGRKRNSKENSSANIFRKIQNFFEKITHRKDVLLWENGNFGLMKIN</sequence>
<reference evidence="2 3" key="1">
    <citation type="submission" date="2018-08" db="EMBL/GenBank/DDBJ databases">
        <title>Lysinibacillus sp. YLB-03 draft genome sequence.</title>
        <authorList>
            <person name="Yu L."/>
        </authorList>
    </citation>
    <scope>NUCLEOTIDE SEQUENCE [LARGE SCALE GENOMIC DNA]</scope>
    <source>
        <strain evidence="2 3">YLB-03</strain>
    </source>
</reference>
<organism evidence="2 3">
    <name type="scientific">Ureibacillus yapensis</name>
    <dbReference type="NCBI Taxonomy" id="2304605"/>
    <lineage>
        <taxon>Bacteria</taxon>
        <taxon>Bacillati</taxon>
        <taxon>Bacillota</taxon>
        <taxon>Bacilli</taxon>
        <taxon>Bacillales</taxon>
        <taxon>Caryophanaceae</taxon>
        <taxon>Ureibacillus</taxon>
    </lineage>
</organism>
<name>A0A396SDU2_9BACL</name>
<comment type="caution">
    <text evidence="2">The sequence shown here is derived from an EMBL/GenBank/DDBJ whole genome shotgun (WGS) entry which is preliminary data.</text>
</comment>
<protein>
    <submittedName>
        <fullName evidence="2">Uncharacterized protein</fullName>
    </submittedName>
</protein>
<gene>
    <name evidence="2" type="ORF">D1B33_10200</name>
</gene>
<accession>A0A396SDU2</accession>
<dbReference type="EMBL" id="QWEI01000004">
    <property type="protein sequence ID" value="RHW36754.1"/>
    <property type="molecule type" value="Genomic_DNA"/>
</dbReference>
<proteinExistence type="predicted"/>
<dbReference type="Proteomes" id="UP000265692">
    <property type="component" value="Unassembled WGS sequence"/>
</dbReference>
<dbReference type="AlphaFoldDB" id="A0A396SDU2"/>
<evidence type="ECO:0000313" key="3">
    <source>
        <dbReference type="Proteomes" id="UP000265692"/>
    </source>
</evidence>
<evidence type="ECO:0000313" key="2">
    <source>
        <dbReference type="EMBL" id="RHW36754.1"/>
    </source>
</evidence>
<feature type="region of interest" description="Disordered" evidence="1">
    <location>
        <begin position="1"/>
        <end position="30"/>
    </location>
</feature>
<keyword evidence="3" id="KW-1185">Reference proteome</keyword>